<protein>
    <submittedName>
        <fullName evidence="2">Uncharacterized protein</fullName>
    </submittedName>
</protein>
<proteinExistence type="predicted"/>
<evidence type="ECO:0000313" key="2">
    <source>
        <dbReference type="WBParaSite" id="ACRNAN_scaffold28275.g31647.t1"/>
    </source>
</evidence>
<organism evidence="1 2">
    <name type="scientific">Acrobeloides nanus</name>
    <dbReference type="NCBI Taxonomy" id="290746"/>
    <lineage>
        <taxon>Eukaryota</taxon>
        <taxon>Metazoa</taxon>
        <taxon>Ecdysozoa</taxon>
        <taxon>Nematoda</taxon>
        <taxon>Chromadorea</taxon>
        <taxon>Rhabditida</taxon>
        <taxon>Tylenchina</taxon>
        <taxon>Cephalobomorpha</taxon>
        <taxon>Cephaloboidea</taxon>
        <taxon>Cephalobidae</taxon>
        <taxon>Acrobeloides</taxon>
    </lineage>
</organism>
<reference evidence="2" key="1">
    <citation type="submission" date="2022-11" db="UniProtKB">
        <authorList>
            <consortium name="WormBaseParasite"/>
        </authorList>
    </citation>
    <scope>IDENTIFICATION</scope>
</reference>
<dbReference type="Proteomes" id="UP000887540">
    <property type="component" value="Unplaced"/>
</dbReference>
<accession>A0A914DJS5</accession>
<evidence type="ECO:0000313" key="1">
    <source>
        <dbReference type="Proteomes" id="UP000887540"/>
    </source>
</evidence>
<sequence>ANVCTPGVDENVVKVVEDLSIEYTPAYDFVYRRR</sequence>
<dbReference type="WBParaSite" id="ACRNAN_scaffold28275.g31647.t1">
    <property type="protein sequence ID" value="ACRNAN_scaffold28275.g31647.t1"/>
    <property type="gene ID" value="ACRNAN_scaffold28275.g31647"/>
</dbReference>
<dbReference type="AlphaFoldDB" id="A0A914DJS5"/>
<name>A0A914DJS5_9BILA</name>
<keyword evidence="1" id="KW-1185">Reference proteome</keyword>